<dbReference type="EMBL" id="BFEA01000115">
    <property type="protein sequence ID" value="GBG69498.1"/>
    <property type="molecule type" value="Genomic_DNA"/>
</dbReference>
<keyword evidence="3" id="KW-1185">Reference proteome</keyword>
<comment type="caution">
    <text evidence="2">The sequence shown here is derived from an EMBL/GenBank/DDBJ whole genome shotgun (WGS) entry which is preliminary data.</text>
</comment>
<organism evidence="2 3">
    <name type="scientific">Chara braunii</name>
    <name type="common">Braun's stonewort</name>
    <dbReference type="NCBI Taxonomy" id="69332"/>
    <lineage>
        <taxon>Eukaryota</taxon>
        <taxon>Viridiplantae</taxon>
        <taxon>Streptophyta</taxon>
        <taxon>Charophyceae</taxon>
        <taxon>Charales</taxon>
        <taxon>Characeae</taxon>
        <taxon>Chara</taxon>
    </lineage>
</organism>
<sequence>MGCVDKAAAGSAMCCGLSGEQDGRWVVEDYDIALFVAPRLGPRCPCLVRSVHPQCEARGPVPLSGGIAVCGSAVVVVSAFPSHAAKIVVDAAAVAARYIPVGSRAAVATADAVAAIFAAGARPYANAADGGTVPAVLAEGGLAGQHSLSYVAPVRAPHVAARFARSAAADATVGAGGATPLRAPVRAPHVAARFAWSVATDATGVAGGATPLHAHVRAPHVAAPVRALHVAARFARSVAMDATVVAGGATPLHAPVRAPRVAARFARFAAADATAVAGGATPLRAPHVAASFARSVAADATVVAGGAPPLLGDVGLPSSGPVVVDAADVAVVDVSAFVLARLPAEDVVGAAVAALHAVGVVSLVGAPSAASGPELGAGVAASGRFVAATSCAAPAVGVAGVAVGSLAVAASGIAVVRNNPQA</sequence>
<keyword evidence="1" id="KW-1133">Transmembrane helix</keyword>
<keyword evidence="1" id="KW-0812">Transmembrane</keyword>
<dbReference type="AlphaFoldDB" id="A0A388KHL6"/>
<reference evidence="2 3" key="1">
    <citation type="journal article" date="2018" name="Cell">
        <title>The Chara Genome: Secondary Complexity and Implications for Plant Terrestrialization.</title>
        <authorList>
            <person name="Nishiyama T."/>
            <person name="Sakayama H."/>
            <person name="Vries J.D."/>
            <person name="Buschmann H."/>
            <person name="Saint-Marcoux D."/>
            <person name="Ullrich K.K."/>
            <person name="Haas F.B."/>
            <person name="Vanderstraeten L."/>
            <person name="Becker D."/>
            <person name="Lang D."/>
            <person name="Vosolsobe S."/>
            <person name="Rombauts S."/>
            <person name="Wilhelmsson P.K.I."/>
            <person name="Janitza P."/>
            <person name="Kern R."/>
            <person name="Heyl A."/>
            <person name="Rumpler F."/>
            <person name="Villalobos L.I.A.C."/>
            <person name="Clay J.M."/>
            <person name="Skokan R."/>
            <person name="Toyoda A."/>
            <person name="Suzuki Y."/>
            <person name="Kagoshima H."/>
            <person name="Schijlen E."/>
            <person name="Tajeshwar N."/>
            <person name="Catarino B."/>
            <person name="Hetherington A.J."/>
            <person name="Saltykova A."/>
            <person name="Bonnot C."/>
            <person name="Breuninger H."/>
            <person name="Symeonidi A."/>
            <person name="Radhakrishnan G.V."/>
            <person name="Van Nieuwerburgh F."/>
            <person name="Deforce D."/>
            <person name="Chang C."/>
            <person name="Karol K.G."/>
            <person name="Hedrich R."/>
            <person name="Ulvskov P."/>
            <person name="Glockner G."/>
            <person name="Delwiche C.F."/>
            <person name="Petrasek J."/>
            <person name="Van de Peer Y."/>
            <person name="Friml J."/>
            <person name="Beilby M."/>
            <person name="Dolan L."/>
            <person name="Kohara Y."/>
            <person name="Sugano S."/>
            <person name="Fujiyama A."/>
            <person name="Delaux P.-M."/>
            <person name="Quint M."/>
            <person name="TheiBen G."/>
            <person name="Hagemann M."/>
            <person name="Harholt J."/>
            <person name="Dunand C."/>
            <person name="Zachgo S."/>
            <person name="Langdale J."/>
            <person name="Maumus F."/>
            <person name="Straeten D.V.D."/>
            <person name="Gould S.B."/>
            <person name="Rensing S.A."/>
        </authorList>
    </citation>
    <scope>NUCLEOTIDE SEQUENCE [LARGE SCALE GENOMIC DNA]</scope>
    <source>
        <strain evidence="2 3">S276</strain>
    </source>
</reference>
<proteinExistence type="predicted"/>
<name>A0A388KHL6_CHABU</name>
<evidence type="ECO:0000313" key="2">
    <source>
        <dbReference type="EMBL" id="GBG69498.1"/>
    </source>
</evidence>
<dbReference type="Gramene" id="GBG69498">
    <property type="protein sequence ID" value="GBG69498"/>
    <property type="gene ID" value="CBR_g4191"/>
</dbReference>
<evidence type="ECO:0000313" key="3">
    <source>
        <dbReference type="Proteomes" id="UP000265515"/>
    </source>
</evidence>
<keyword evidence="1" id="KW-0472">Membrane</keyword>
<accession>A0A388KHL6</accession>
<evidence type="ECO:0000256" key="1">
    <source>
        <dbReference type="SAM" id="Phobius"/>
    </source>
</evidence>
<protein>
    <submittedName>
        <fullName evidence="2">Uncharacterized protein</fullName>
    </submittedName>
</protein>
<feature type="transmembrane region" description="Helical" evidence="1">
    <location>
        <begin position="392"/>
        <end position="416"/>
    </location>
</feature>
<dbReference type="Proteomes" id="UP000265515">
    <property type="component" value="Unassembled WGS sequence"/>
</dbReference>
<gene>
    <name evidence="2" type="ORF">CBR_g4191</name>
</gene>